<dbReference type="AlphaFoldDB" id="A0AAD7WG36"/>
<reference evidence="1" key="1">
    <citation type="journal article" date="2023" name="Science">
        <title>Genome structures resolve the early diversification of teleost fishes.</title>
        <authorList>
            <person name="Parey E."/>
            <person name="Louis A."/>
            <person name="Montfort J."/>
            <person name="Bouchez O."/>
            <person name="Roques C."/>
            <person name="Iampietro C."/>
            <person name="Lluch J."/>
            <person name="Castinel A."/>
            <person name="Donnadieu C."/>
            <person name="Desvignes T."/>
            <person name="Floi Bucao C."/>
            <person name="Jouanno E."/>
            <person name="Wen M."/>
            <person name="Mejri S."/>
            <person name="Dirks R."/>
            <person name="Jansen H."/>
            <person name="Henkel C."/>
            <person name="Chen W.J."/>
            <person name="Zahm M."/>
            <person name="Cabau C."/>
            <person name="Klopp C."/>
            <person name="Thompson A.W."/>
            <person name="Robinson-Rechavi M."/>
            <person name="Braasch I."/>
            <person name="Lecointre G."/>
            <person name="Bobe J."/>
            <person name="Postlethwait J.H."/>
            <person name="Berthelot C."/>
            <person name="Roest Crollius H."/>
            <person name="Guiguen Y."/>
        </authorList>
    </citation>
    <scope>NUCLEOTIDE SEQUENCE</scope>
    <source>
        <strain evidence="1">NC1722</strain>
    </source>
</reference>
<keyword evidence="2" id="KW-1185">Reference proteome</keyword>
<dbReference type="Proteomes" id="UP001221898">
    <property type="component" value="Unassembled WGS sequence"/>
</dbReference>
<evidence type="ECO:0000313" key="2">
    <source>
        <dbReference type="Proteomes" id="UP001221898"/>
    </source>
</evidence>
<dbReference type="EMBL" id="JAINUG010000117">
    <property type="protein sequence ID" value="KAJ8395340.1"/>
    <property type="molecule type" value="Genomic_DNA"/>
</dbReference>
<protein>
    <submittedName>
        <fullName evidence="1">Uncharacterized protein</fullName>
    </submittedName>
</protein>
<proteinExistence type="predicted"/>
<name>A0AAD7WG36_9TELE</name>
<accession>A0AAD7WG36</accession>
<evidence type="ECO:0000313" key="1">
    <source>
        <dbReference type="EMBL" id="KAJ8395340.1"/>
    </source>
</evidence>
<gene>
    <name evidence="1" type="ORF">AAFF_G00033250</name>
</gene>
<comment type="caution">
    <text evidence="1">The sequence shown here is derived from an EMBL/GenBank/DDBJ whole genome shotgun (WGS) entry which is preliminary data.</text>
</comment>
<sequence length="105" mass="12215">MRLKSRRPFVTHAQELLRITPSDTSKASWVKARWRDQWKSSEPSRLHHYIEDPTDVLGQHLPRKQWTTLNRLRTACMHASLSHLRSSKANCGRSSREPISVVTKS</sequence>
<organism evidence="1 2">
    <name type="scientific">Aldrovandia affinis</name>
    <dbReference type="NCBI Taxonomy" id="143900"/>
    <lineage>
        <taxon>Eukaryota</taxon>
        <taxon>Metazoa</taxon>
        <taxon>Chordata</taxon>
        <taxon>Craniata</taxon>
        <taxon>Vertebrata</taxon>
        <taxon>Euteleostomi</taxon>
        <taxon>Actinopterygii</taxon>
        <taxon>Neopterygii</taxon>
        <taxon>Teleostei</taxon>
        <taxon>Notacanthiformes</taxon>
        <taxon>Halosauridae</taxon>
        <taxon>Aldrovandia</taxon>
    </lineage>
</organism>